<sequence>MPILAAVALALLAAPGASAETAQPAAVPSSFTIRNLGAFPGDYSGDAAGINNWGDAVGYSLTDDFVNFVPVRPVLFANRQVFRFHSLPYEPPGFDRGSAVAINDEGVAVGTVFAAKGPTHAAQFAPSATSDLGTVLPDGNSYATGINNRGQVVGYADAVLGENGILTHAVRYAGGKVIDLGVLPGGSYSYATGINDQGVAVGYATTATGSLHAVSFANGQIADLGVPPGGSSSMALGINNQGQAVGSADFGTGASHAALFANGTITDLGTLPGGANSVATAINNLGQAVGWSDNGTGFSRPVLFVRGQVIDLGTFAGITNAYPAAINDLGQVVGTVELAISPDPDLQRTLGVMWTPAAQAIMPRQVTGTR</sequence>
<dbReference type="AlphaFoldDB" id="A0A8J2YYW4"/>
<evidence type="ECO:0008006" key="4">
    <source>
        <dbReference type="Google" id="ProtNLM"/>
    </source>
</evidence>
<dbReference type="InterPro" id="IPR014262">
    <property type="entry name" value="HAF_rpt"/>
</dbReference>
<evidence type="ECO:0000313" key="2">
    <source>
        <dbReference type="EMBL" id="GGF35114.1"/>
    </source>
</evidence>
<comment type="caution">
    <text evidence="2">The sequence shown here is derived from an EMBL/GenBank/DDBJ whole genome shotgun (WGS) entry which is preliminary data.</text>
</comment>
<reference evidence="2" key="1">
    <citation type="journal article" date="2014" name="Int. J. Syst. Evol. Microbiol.">
        <title>Complete genome sequence of Corynebacterium casei LMG S-19264T (=DSM 44701T), isolated from a smear-ripened cheese.</title>
        <authorList>
            <consortium name="US DOE Joint Genome Institute (JGI-PGF)"/>
            <person name="Walter F."/>
            <person name="Albersmeier A."/>
            <person name="Kalinowski J."/>
            <person name="Ruckert C."/>
        </authorList>
    </citation>
    <scope>NUCLEOTIDE SEQUENCE</scope>
    <source>
        <strain evidence="2">CGMCC 1.15725</strain>
    </source>
</reference>
<protein>
    <recommendedName>
        <fullName evidence="4">DUF3466 family protein</fullName>
    </recommendedName>
</protein>
<proteinExistence type="predicted"/>
<dbReference type="InterPro" id="IPR022562">
    <property type="entry name" value="DUF3466"/>
</dbReference>
<keyword evidence="1" id="KW-0732">Signal</keyword>
<keyword evidence="3" id="KW-1185">Reference proteome</keyword>
<gene>
    <name evidence="2" type="ORF">GCM10011611_46710</name>
</gene>
<name>A0A8J2YYW4_9PROT</name>
<feature type="signal peptide" evidence="1">
    <location>
        <begin position="1"/>
        <end position="19"/>
    </location>
</feature>
<dbReference type="EMBL" id="BMJQ01000013">
    <property type="protein sequence ID" value="GGF35114.1"/>
    <property type="molecule type" value="Genomic_DNA"/>
</dbReference>
<dbReference type="Pfam" id="PF11949">
    <property type="entry name" value="DUF3466"/>
    <property type="match status" value="1"/>
</dbReference>
<evidence type="ECO:0000313" key="3">
    <source>
        <dbReference type="Proteomes" id="UP000646365"/>
    </source>
</evidence>
<organism evidence="2 3">
    <name type="scientific">Aliidongia dinghuensis</name>
    <dbReference type="NCBI Taxonomy" id="1867774"/>
    <lineage>
        <taxon>Bacteria</taxon>
        <taxon>Pseudomonadati</taxon>
        <taxon>Pseudomonadota</taxon>
        <taxon>Alphaproteobacteria</taxon>
        <taxon>Rhodospirillales</taxon>
        <taxon>Dongiaceae</taxon>
        <taxon>Aliidongia</taxon>
    </lineage>
</organism>
<accession>A0A8J2YYW4</accession>
<feature type="chain" id="PRO_5035246187" description="DUF3466 family protein" evidence="1">
    <location>
        <begin position="20"/>
        <end position="370"/>
    </location>
</feature>
<evidence type="ECO:0000256" key="1">
    <source>
        <dbReference type="SAM" id="SignalP"/>
    </source>
</evidence>
<dbReference type="Proteomes" id="UP000646365">
    <property type="component" value="Unassembled WGS sequence"/>
</dbReference>
<dbReference type="NCBIfam" id="TIGR02913">
    <property type="entry name" value="HAF_rpt"/>
    <property type="match status" value="4"/>
</dbReference>
<reference evidence="2" key="2">
    <citation type="submission" date="2020-09" db="EMBL/GenBank/DDBJ databases">
        <authorList>
            <person name="Sun Q."/>
            <person name="Zhou Y."/>
        </authorList>
    </citation>
    <scope>NUCLEOTIDE SEQUENCE</scope>
    <source>
        <strain evidence="2">CGMCC 1.15725</strain>
    </source>
</reference>